<evidence type="ECO:0000259" key="1">
    <source>
        <dbReference type="Pfam" id="PF07812"/>
    </source>
</evidence>
<dbReference type="EMBL" id="SMSE01000001">
    <property type="protein sequence ID" value="TDG15963.1"/>
    <property type="molecule type" value="Genomic_DNA"/>
</dbReference>
<evidence type="ECO:0000313" key="2">
    <source>
        <dbReference type="EMBL" id="TDG15963.1"/>
    </source>
</evidence>
<feature type="domain" description="TfuA-like core" evidence="1">
    <location>
        <begin position="60"/>
        <end position="177"/>
    </location>
</feature>
<organism evidence="2 3">
    <name type="scientific">Seongchinamella unica</name>
    <dbReference type="NCBI Taxonomy" id="2547392"/>
    <lineage>
        <taxon>Bacteria</taxon>
        <taxon>Pseudomonadati</taxon>
        <taxon>Pseudomonadota</taxon>
        <taxon>Gammaproteobacteria</taxon>
        <taxon>Cellvibrionales</taxon>
        <taxon>Halieaceae</taxon>
        <taxon>Seongchinamella</taxon>
    </lineage>
</organism>
<name>A0A4R5LWW2_9GAMM</name>
<dbReference type="InterPro" id="IPR012924">
    <property type="entry name" value="TfuA_core"/>
</dbReference>
<gene>
    <name evidence="2" type="ORF">E2F43_06980</name>
</gene>
<reference evidence="2 3" key="1">
    <citation type="submission" date="2019-03" db="EMBL/GenBank/DDBJ databases">
        <title>Seongchinamella monodicae gen. nov., sp. nov., a novel member of the Gammaproteobacteria isolated from a tidal mudflat of beach.</title>
        <authorList>
            <person name="Yang H.G."/>
            <person name="Kang J.W."/>
            <person name="Lee S.D."/>
        </authorList>
    </citation>
    <scope>NUCLEOTIDE SEQUENCE [LARGE SCALE GENOMIC DNA]</scope>
    <source>
        <strain evidence="2 3">GH4-78</strain>
    </source>
</reference>
<accession>A0A4R5LWW2</accession>
<comment type="caution">
    <text evidence="2">The sequence shown here is derived from an EMBL/GenBank/DDBJ whole genome shotgun (WGS) entry which is preliminary data.</text>
</comment>
<dbReference type="Pfam" id="PF07812">
    <property type="entry name" value="TfuA"/>
    <property type="match status" value="1"/>
</dbReference>
<proteinExistence type="predicted"/>
<keyword evidence="3" id="KW-1185">Reference proteome</keyword>
<dbReference type="AlphaFoldDB" id="A0A4R5LWW2"/>
<sequence>MPAAPGVNTLLFPPVVYAGPSISHEEIQQYLPGAQLMPPVARGDLYRDRTLGFSVFVILDGVFSQQLAIPPREVLDVLADGACVLGASSMGAIRAAECWPAGMHGVGTIYRLYRRGVLESDDEVALTFIEDAGYRVASVPLVNVRYSVSRHLRQGQLGPDHAHHIIEAARNTYYPDRNWRELLQQAGIDDRDGALRRSLAACDLKRLDAARALRRTARLLRDSPALSQAPGAGIGLTLPERESRERGHDATAGLDALTLKTHLWQWLLASGRYRQLSSLRGAVDIHNPDPACPDELWPTLLKDPAIDGLVFRYRAMTYARDRAGDISLSADERCLQHAQQIIARGHGLDDWREIGHRFTPGAPIWPMLQALRQDLAQAIAFRKLDHKQTR</sequence>
<dbReference type="Proteomes" id="UP000295554">
    <property type="component" value="Unassembled WGS sequence"/>
</dbReference>
<dbReference type="OrthoDB" id="118811at2"/>
<evidence type="ECO:0000313" key="3">
    <source>
        <dbReference type="Proteomes" id="UP000295554"/>
    </source>
</evidence>
<protein>
    <recommendedName>
        <fullName evidence="1">TfuA-like core domain-containing protein</fullName>
    </recommendedName>
</protein>